<organism evidence="2">
    <name type="scientific">uncultured marine thaumarchaeote KM3_49_A08</name>
    <dbReference type="NCBI Taxonomy" id="1456171"/>
    <lineage>
        <taxon>Archaea</taxon>
        <taxon>Nitrososphaerota</taxon>
        <taxon>environmental samples</taxon>
    </lineage>
</organism>
<protein>
    <recommendedName>
        <fullName evidence="3">S-layer domain-containing protein</fullName>
    </recommendedName>
</protein>
<accession>A0A075H4U4</accession>
<dbReference type="PANTHER" id="PTHR35902">
    <property type="entry name" value="S-LAYER DOMAIN-LIKE PROTEIN-RELATED"/>
    <property type="match status" value="1"/>
</dbReference>
<proteinExistence type="predicted"/>
<dbReference type="NCBIfam" id="TIGR01167">
    <property type="entry name" value="LPXTG_anchor"/>
    <property type="match status" value="1"/>
</dbReference>
<evidence type="ECO:0008006" key="3">
    <source>
        <dbReference type="Google" id="ProtNLM"/>
    </source>
</evidence>
<dbReference type="EMBL" id="KF900909">
    <property type="protein sequence ID" value="AIF11079.1"/>
    <property type="molecule type" value="Genomic_DNA"/>
</dbReference>
<reference evidence="2" key="1">
    <citation type="journal article" date="2014" name="Genome Biol. Evol.">
        <title>Pangenome evidence for extensive interdomain horizontal transfer affecting lineage core and shell genes in uncultured planktonic thaumarchaeota and euryarchaeota.</title>
        <authorList>
            <person name="Deschamps P."/>
            <person name="Zivanovic Y."/>
            <person name="Moreira D."/>
            <person name="Rodriguez-Valera F."/>
            <person name="Lopez-Garcia P."/>
        </authorList>
    </citation>
    <scope>NUCLEOTIDE SEQUENCE</scope>
</reference>
<dbReference type="PANTHER" id="PTHR35902:SF3">
    <property type="entry name" value="NPCBM-ASSOCIATED, NEW3 DOMAIN OF ALPHA-GALACTOSIDASE"/>
    <property type="match status" value="1"/>
</dbReference>
<keyword evidence="1" id="KW-0472">Membrane</keyword>
<evidence type="ECO:0000256" key="1">
    <source>
        <dbReference type="SAM" id="Phobius"/>
    </source>
</evidence>
<name>A0A075H4U4_9ARCH</name>
<evidence type="ECO:0000313" key="2">
    <source>
        <dbReference type="EMBL" id="AIF11079.1"/>
    </source>
</evidence>
<feature type="transmembrane region" description="Helical" evidence="1">
    <location>
        <begin position="399"/>
        <end position="418"/>
    </location>
</feature>
<sequence>MRNICMILMMALVVSPLIPLAFSEGTIGAPEGVLRKSITSIKFLDAYFGTSSGKIEVGPGDKNVPFTISMANVGTQDLTGIKGQLLLPAQFASPDGRSALILADNSQKATTGNSFYLTFFVDVKEGAEITNYSGTVKVDYSRLRESGERQDFFDFSFKLTGDSTVNLTPLTPYITSITNNDVIIKIANGGSAPLSNVDVILKNDQTSVTATSKSKNLENVIFDKTHWDVGTIPPNSAESFSFKIFVPENIKNEPLHLPMEVTYYDAHGESKTVTRVTDLYINGLVDPYVYGVKVIDLSGKQTVIGDILNQGNSDGLFGFVTLKPRADSNIQESTQYIDEIEPDSPVPFNIPIGAASNGEHEITIEIKYKDSLRNDHIITYDTTIFVNAPLIANTGDGDSTIGIVVVIIILAIAAYIFYKRKRATIGKTS</sequence>
<keyword evidence="1" id="KW-1133">Transmembrane helix</keyword>
<keyword evidence="1" id="KW-0812">Transmembrane</keyword>
<dbReference type="AlphaFoldDB" id="A0A075H4U4"/>